<dbReference type="Pfam" id="PF01975">
    <property type="entry name" value="SurE"/>
    <property type="match status" value="1"/>
</dbReference>
<dbReference type="GO" id="GO:0005737">
    <property type="term" value="C:cytoplasm"/>
    <property type="evidence" value="ECO:0007669"/>
    <property type="project" value="UniProtKB-SubCell"/>
</dbReference>
<proteinExistence type="inferred from homology"/>
<comment type="catalytic activity">
    <reaction evidence="1 9">
        <text>a ribonucleoside 5'-phosphate + H2O = a ribonucleoside + phosphate</text>
        <dbReference type="Rhea" id="RHEA:12484"/>
        <dbReference type="ChEBI" id="CHEBI:15377"/>
        <dbReference type="ChEBI" id="CHEBI:18254"/>
        <dbReference type="ChEBI" id="CHEBI:43474"/>
        <dbReference type="ChEBI" id="CHEBI:58043"/>
        <dbReference type="EC" id="3.1.3.5"/>
    </reaction>
</comment>
<evidence type="ECO:0000256" key="2">
    <source>
        <dbReference type="ARBA" id="ARBA00001946"/>
    </source>
</evidence>
<keyword evidence="8 9" id="KW-0378">Hydrolase</keyword>
<evidence type="ECO:0000313" key="12">
    <source>
        <dbReference type="Proteomes" id="UP000177230"/>
    </source>
</evidence>
<dbReference type="EC" id="3.1.3.5" evidence="9"/>
<accession>A0A1F5RFV9</accession>
<evidence type="ECO:0000259" key="10">
    <source>
        <dbReference type="Pfam" id="PF01975"/>
    </source>
</evidence>
<dbReference type="AlphaFoldDB" id="A0A1F5RFV9"/>
<evidence type="ECO:0000256" key="5">
    <source>
        <dbReference type="ARBA" id="ARBA00022490"/>
    </source>
</evidence>
<evidence type="ECO:0000313" key="11">
    <source>
        <dbReference type="EMBL" id="OGF13385.1"/>
    </source>
</evidence>
<dbReference type="InterPro" id="IPR036523">
    <property type="entry name" value="SurE-like_sf"/>
</dbReference>
<evidence type="ECO:0000256" key="9">
    <source>
        <dbReference type="HAMAP-Rule" id="MF_00060"/>
    </source>
</evidence>
<dbReference type="GO" id="GO:0046872">
    <property type="term" value="F:metal ion binding"/>
    <property type="evidence" value="ECO:0007669"/>
    <property type="project" value="UniProtKB-UniRule"/>
</dbReference>
<feature type="binding site" evidence="9">
    <location>
        <position position="12"/>
    </location>
    <ligand>
        <name>a divalent metal cation</name>
        <dbReference type="ChEBI" id="CHEBI:60240"/>
    </ligand>
</feature>
<evidence type="ECO:0000256" key="7">
    <source>
        <dbReference type="ARBA" id="ARBA00022741"/>
    </source>
</evidence>
<comment type="function">
    <text evidence="9">Nucleotidase that shows phosphatase activity on nucleoside 5'-monophosphates.</text>
</comment>
<evidence type="ECO:0000256" key="6">
    <source>
        <dbReference type="ARBA" id="ARBA00022723"/>
    </source>
</evidence>
<protein>
    <recommendedName>
        <fullName evidence="9">5'-nucleotidase SurE</fullName>
        <ecNumber evidence="9">3.1.3.5</ecNumber>
    </recommendedName>
    <alternativeName>
        <fullName evidence="9">Nucleoside 5'-monophosphate phosphohydrolase</fullName>
    </alternativeName>
</protein>
<organism evidence="11 12">
    <name type="scientific">Candidatus Edwardsbacteria bacterium GWF2_54_11</name>
    <dbReference type="NCBI Taxonomy" id="1817851"/>
    <lineage>
        <taxon>Bacteria</taxon>
        <taxon>Candidatus Edwardsiibacteriota</taxon>
    </lineage>
</organism>
<dbReference type="NCBIfam" id="NF001490">
    <property type="entry name" value="PRK00346.1-4"/>
    <property type="match status" value="1"/>
</dbReference>
<reference evidence="11 12" key="1">
    <citation type="journal article" date="2016" name="Nat. Commun.">
        <title>Thousands of microbial genomes shed light on interconnected biogeochemical processes in an aquifer system.</title>
        <authorList>
            <person name="Anantharaman K."/>
            <person name="Brown C.T."/>
            <person name="Hug L.A."/>
            <person name="Sharon I."/>
            <person name="Castelle C.J."/>
            <person name="Probst A.J."/>
            <person name="Thomas B.C."/>
            <person name="Singh A."/>
            <person name="Wilkins M.J."/>
            <person name="Karaoz U."/>
            <person name="Brodie E.L."/>
            <person name="Williams K.H."/>
            <person name="Hubbard S.S."/>
            <person name="Banfield J.F."/>
        </authorList>
    </citation>
    <scope>NUCLEOTIDE SEQUENCE [LARGE SCALE GENOMIC DNA]</scope>
</reference>
<dbReference type="InterPro" id="IPR002828">
    <property type="entry name" value="SurE-like_Pase/nucleotidase"/>
</dbReference>
<keyword evidence="6 9" id="KW-0479">Metal-binding</keyword>
<dbReference type="NCBIfam" id="TIGR00087">
    <property type="entry name" value="surE"/>
    <property type="match status" value="1"/>
</dbReference>
<evidence type="ECO:0000256" key="1">
    <source>
        <dbReference type="ARBA" id="ARBA00000815"/>
    </source>
</evidence>
<keyword evidence="7 9" id="KW-0547">Nucleotide-binding</keyword>
<dbReference type="GO" id="GO:0008254">
    <property type="term" value="F:3'-nucleotidase activity"/>
    <property type="evidence" value="ECO:0007669"/>
    <property type="project" value="TreeGrafter"/>
</dbReference>
<name>A0A1F5RFV9_9BACT</name>
<dbReference type="EMBL" id="MFFM01000020">
    <property type="protein sequence ID" value="OGF13385.1"/>
    <property type="molecule type" value="Genomic_DNA"/>
</dbReference>
<gene>
    <name evidence="9" type="primary">surE</name>
    <name evidence="11" type="ORF">A2024_00115</name>
</gene>
<dbReference type="SUPFAM" id="SSF64167">
    <property type="entry name" value="SurE-like"/>
    <property type="match status" value="1"/>
</dbReference>
<dbReference type="HAMAP" id="MF_00060">
    <property type="entry name" value="SurE"/>
    <property type="match status" value="1"/>
</dbReference>
<dbReference type="PANTHER" id="PTHR30457">
    <property type="entry name" value="5'-NUCLEOTIDASE SURE"/>
    <property type="match status" value="1"/>
</dbReference>
<comment type="similarity">
    <text evidence="4 9">Belongs to the SurE nucleotidase family.</text>
</comment>
<sequence length="259" mass="28521">MKKKPLILITNDDGIDAAGIKALRLSLNKIARTVVFAPLSEKSGASHSFSLRKPLEVVWRNRTTVAVDGTPTDCVMLAIRGLLKERPDLVVSGINHGPNLGDDVTYSGTVAGATEGTLLGIPSIAVSCTSWNGCNFQAAAHYARRVAATALKHGLPKNTLLNVNVPSLPISRIKGVKITKLGKRIYRDVIVEQKHPDGRQYFMIDGADPDWERQPRTDFEAIEQNYVSITPFHLDWTNHRALANLKKWETILAKDRPGR</sequence>
<dbReference type="InterPro" id="IPR030048">
    <property type="entry name" value="SurE"/>
</dbReference>
<dbReference type="GO" id="GO:0000166">
    <property type="term" value="F:nucleotide binding"/>
    <property type="evidence" value="ECO:0007669"/>
    <property type="project" value="UniProtKB-KW"/>
</dbReference>
<feature type="domain" description="Survival protein SurE-like phosphatase/nucleotidase" evidence="10">
    <location>
        <begin position="7"/>
        <end position="187"/>
    </location>
</feature>
<dbReference type="PANTHER" id="PTHR30457:SF12">
    <property type="entry name" value="5'_3'-NUCLEOTIDASE SURE"/>
    <property type="match status" value="1"/>
</dbReference>
<feature type="binding site" evidence="9">
    <location>
        <position position="43"/>
    </location>
    <ligand>
        <name>a divalent metal cation</name>
        <dbReference type="ChEBI" id="CHEBI:60240"/>
    </ligand>
</feature>
<feature type="binding site" evidence="9">
    <location>
        <position position="95"/>
    </location>
    <ligand>
        <name>a divalent metal cation</name>
        <dbReference type="ChEBI" id="CHEBI:60240"/>
    </ligand>
</feature>
<dbReference type="Gene3D" id="3.40.1210.10">
    <property type="entry name" value="Survival protein SurE-like phosphatase/nucleotidase"/>
    <property type="match status" value="1"/>
</dbReference>
<evidence type="ECO:0000256" key="3">
    <source>
        <dbReference type="ARBA" id="ARBA00004496"/>
    </source>
</evidence>
<comment type="subcellular location">
    <subcellularLocation>
        <location evidence="3 9">Cytoplasm</location>
    </subcellularLocation>
</comment>
<dbReference type="GO" id="GO:0008253">
    <property type="term" value="F:5'-nucleotidase activity"/>
    <property type="evidence" value="ECO:0007669"/>
    <property type="project" value="UniProtKB-UniRule"/>
</dbReference>
<comment type="caution">
    <text evidence="11">The sequence shown here is derived from an EMBL/GenBank/DDBJ whole genome shotgun (WGS) entry which is preliminary data.</text>
</comment>
<keyword evidence="5 9" id="KW-0963">Cytoplasm</keyword>
<evidence type="ECO:0000256" key="8">
    <source>
        <dbReference type="ARBA" id="ARBA00022801"/>
    </source>
</evidence>
<dbReference type="Proteomes" id="UP000177230">
    <property type="component" value="Unassembled WGS sequence"/>
</dbReference>
<comment type="cofactor">
    <cofactor evidence="2">
        <name>Mg(2+)</name>
        <dbReference type="ChEBI" id="CHEBI:18420"/>
    </cofactor>
</comment>
<dbReference type="FunFam" id="3.40.1210.10:FF:000001">
    <property type="entry name" value="5'/3'-nucleotidase SurE"/>
    <property type="match status" value="1"/>
</dbReference>
<feature type="binding site" evidence="9">
    <location>
        <position position="13"/>
    </location>
    <ligand>
        <name>a divalent metal cation</name>
        <dbReference type="ChEBI" id="CHEBI:60240"/>
    </ligand>
</feature>
<dbReference type="GO" id="GO:0004309">
    <property type="term" value="F:exopolyphosphatase activity"/>
    <property type="evidence" value="ECO:0007669"/>
    <property type="project" value="TreeGrafter"/>
</dbReference>
<evidence type="ECO:0000256" key="4">
    <source>
        <dbReference type="ARBA" id="ARBA00011062"/>
    </source>
</evidence>
<comment type="cofactor">
    <cofactor evidence="9">
        <name>a divalent metal cation</name>
        <dbReference type="ChEBI" id="CHEBI:60240"/>
    </cofactor>
    <text evidence="9">Binds 1 divalent metal cation per subunit.</text>
</comment>